<keyword evidence="1" id="KW-0812">Transmembrane</keyword>
<name>A0A5B7EL25_PORTR</name>
<feature type="transmembrane region" description="Helical" evidence="1">
    <location>
        <begin position="15"/>
        <end position="35"/>
    </location>
</feature>
<evidence type="ECO:0000313" key="3">
    <source>
        <dbReference type="Proteomes" id="UP000324222"/>
    </source>
</evidence>
<comment type="caution">
    <text evidence="2">The sequence shown here is derived from an EMBL/GenBank/DDBJ whole genome shotgun (WGS) entry which is preliminary data.</text>
</comment>
<protein>
    <submittedName>
        <fullName evidence="2">Uncharacterized protein</fullName>
    </submittedName>
</protein>
<proteinExistence type="predicted"/>
<reference evidence="2 3" key="1">
    <citation type="submission" date="2019-05" db="EMBL/GenBank/DDBJ databases">
        <title>Another draft genome of Portunus trituberculatus and its Hox gene families provides insights of decapod evolution.</title>
        <authorList>
            <person name="Jeong J.-H."/>
            <person name="Song I."/>
            <person name="Kim S."/>
            <person name="Choi T."/>
            <person name="Kim D."/>
            <person name="Ryu S."/>
            <person name="Kim W."/>
        </authorList>
    </citation>
    <scope>NUCLEOTIDE SEQUENCE [LARGE SCALE GENOMIC DNA]</scope>
    <source>
        <tissue evidence="2">Muscle</tissue>
    </source>
</reference>
<gene>
    <name evidence="2" type="ORF">E2C01_027104</name>
</gene>
<keyword evidence="1" id="KW-0472">Membrane</keyword>
<accession>A0A5B7EL25</accession>
<dbReference type="EMBL" id="VSRR010002894">
    <property type="protein sequence ID" value="MPC33743.1"/>
    <property type="molecule type" value="Genomic_DNA"/>
</dbReference>
<evidence type="ECO:0000313" key="2">
    <source>
        <dbReference type="EMBL" id="MPC33743.1"/>
    </source>
</evidence>
<keyword evidence="1" id="KW-1133">Transmembrane helix</keyword>
<keyword evidence="3" id="KW-1185">Reference proteome</keyword>
<sequence length="65" mass="7258">MCKFTHRQLPTRLPAVSSLLTSPLCLPLTLLAYVLERDLVSLFARRACSIDSVVESWDHAVLCVT</sequence>
<dbReference type="AlphaFoldDB" id="A0A5B7EL25"/>
<organism evidence="2 3">
    <name type="scientific">Portunus trituberculatus</name>
    <name type="common">Swimming crab</name>
    <name type="synonym">Neptunus trituberculatus</name>
    <dbReference type="NCBI Taxonomy" id="210409"/>
    <lineage>
        <taxon>Eukaryota</taxon>
        <taxon>Metazoa</taxon>
        <taxon>Ecdysozoa</taxon>
        <taxon>Arthropoda</taxon>
        <taxon>Crustacea</taxon>
        <taxon>Multicrustacea</taxon>
        <taxon>Malacostraca</taxon>
        <taxon>Eumalacostraca</taxon>
        <taxon>Eucarida</taxon>
        <taxon>Decapoda</taxon>
        <taxon>Pleocyemata</taxon>
        <taxon>Brachyura</taxon>
        <taxon>Eubrachyura</taxon>
        <taxon>Portunoidea</taxon>
        <taxon>Portunidae</taxon>
        <taxon>Portuninae</taxon>
        <taxon>Portunus</taxon>
    </lineage>
</organism>
<dbReference type="Proteomes" id="UP000324222">
    <property type="component" value="Unassembled WGS sequence"/>
</dbReference>
<evidence type="ECO:0000256" key="1">
    <source>
        <dbReference type="SAM" id="Phobius"/>
    </source>
</evidence>